<evidence type="ECO:0000256" key="3">
    <source>
        <dbReference type="ARBA" id="ARBA00022723"/>
    </source>
</evidence>
<dbReference type="InterPro" id="IPR013149">
    <property type="entry name" value="ADH-like_C"/>
</dbReference>
<proteinExistence type="inferred from homology"/>
<keyword evidence="9" id="KW-1185">Reference proteome</keyword>
<evidence type="ECO:0000313" key="9">
    <source>
        <dbReference type="Proteomes" id="UP001165269"/>
    </source>
</evidence>
<dbReference type="Gene3D" id="3.90.180.10">
    <property type="entry name" value="Medium-chain alcohol dehydrogenases, catalytic domain"/>
    <property type="match status" value="1"/>
</dbReference>
<dbReference type="PANTHER" id="PTHR43350:SF21">
    <property type="entry name" value="S-NITROSOMYCOTHIOL REDUCTASE MSCR"/>
    <property type="match status" value="1"/>
</dbReference>
<comment type="cofactor">
    <cofactor evidence="1 6">
        <name>Zn(2+)</name>
        <dbReference type="ChEBI" id="CHEBI:29105"/>
    </cofactor>
</comment>
<dbReference type="SMART" id="SM00829">
    <property type="entry name" value="PKS_ER"/>
    <property type="match status" value="1"/>
</dbReference>
<evidence type="ECO:0000256" key="6">
    <source>
        <dbReference type="RuleBase" id="RU361277"/>
    </source>
</evidence>
<dbReference type="InterPro" id="IPR020843">
    <property type="entry name" value="ER"/>
</dbReference>
<gene>
    <name evidence="8" type="ORF">MQP27_14970</name>
</gene>
<dbReference type="InterPro" id="IPR002328">
    <property type="entry name" value="ADH_Zn_CS"/>
</dbReference>
<organism evidence="8 9">
    <name type="scientific">Streptomyces cylindrosporus</name>
    <dbReference type="NCBI Taxonomy" id="2927583"/>
    <lineage>
        <taxon>Bacteria</taxon>
        <taxon>Bacillati</taxon>
        <taxon>Actinomycetota</taxon>
        <taxon>Actinomycetes</taxon>
        <taxon>Kitasatosporales</taxon>
        <taxon>Streptomycetaceae</taxon>
        <taxon>Streptomyces</taxon>
    </lineage>
</organism>
<dbReference type="Gene3D" id="3.40.50.720">
    <property type="entry name" value="NAD(P)-binding Rossmann-like Domain"/>
    <property type="match status" value="1"/>
</dbReference>
<dbReference type="Proteomes" id="UP001165269">
    <property type="component" value="Unassembled WGS sequence"/>
</dbReference>
<evidence type="ECO:0000256" key="5">
    <source>
        <dbReference type="ARBA" id="ARBA00023002"/>
    </source>
</evidence>
<keyword evidence="3 6" id="KW-0479">Metal-binding</keyword>
<dbReference type="InterPro" id="IPR011032">
    <property type="entry name" value="GroES-like_sf"/>
</dbReference>
<dbReference type="Pfam" id="PF00107">
    <property type="entry name" value="ADH_zinc_N"/>
    <property type="match status" value="1"/>
</dbReference>
<evidence type="ECO:0000256" key="4">
    <source>
        <dbReference type="ARBA" id="ARBA00022833"/>
    </source>
</evidence>
<sequence length="358" mass="37150">MRVGYADAVDAFKVDDLPALPPGPHDVVVEIGASGICHSDHSVLAGEMPFDLPLVLGHELAGTIVETGPEVTRVRVGDRVIGATKPACGHCWWCVRGHPYLCSEGVRLWNTPRYALDGDRAVPLFCGLGSFAEASTVHELSVVPVRSDLPFEQLAIMGCAVATGAGAVFNTAKVRPGDEVAVVGLGGVGLAVVQAAALAGAARIVAVDPVPTKRLLALELGATDALDAAPGEELVGRVQELTGGRGVDVSFEAAGRVDTITSAYRMARRAGTVVTVGAPDSASRLDLGGWEAVSSGKRLTGSIAGETHADRDLPTLVRLAETGRLDVGRLVTHRIGLSADDILTSFDDHEGIRTVITP</sequence>
<comment type="caution">
    <text evidence="8">The sequence shown here is derived from an EMBL/GenBank/DDBJ whole genome shotgun (WGS) entry which is preliminary data.</text>
</comment>
<dbReference type="EMBL" id="JALDAY010000004">
    <property type="protein sequence ID" value="MCI3272415.1"/>
    <property type="molecule type" value="Genomic_DNA"/>
</dbReference>
<evidence type="ECO:0000256" key="2">
    <source>
        <dbReference type="ARBA" id="ARBA00008072"/>
    </source>
</evidence>
<name>A0ABS9Y5B7_9ACTN</name>
<dbReference type="SUPFAM" id="SSF51735">
    <property type="entry name" value="NAD(P)-binding Rossmann-fold domains"/>
    <property type="match status" value="1"/>
</dbReference>
<evidence type="ECO:0000313" key="8">
    <source>
        <dbReference type="EMBL" id="MCI3272415.1"/>
    </source>
</evidence>
<keyword evidence="4 6" id="KW-0862">Zinc</keyword>
<dbReference type="InterPro" id="IPR036291">
    <property type="entry name" value="NAD(P)-bd_dom_sf"/>
</dbReference>
<reference evidence="8" key="1">
    <citation type="submission" date="2022-03" db="EMBL/GenBank/DDBJ databases">
        <title>Streptomyces 7R015 and 7R016 isolated from Barleria lupulina in Thailand.</title>
        <authorList>
            <person name="Kanchanasin P."/>
            <person name="Phongsopitanun W."/>
            <person name="Tanasupawat S."/>
        </authorList>
    </citation>
    <scope>NUCLEOTIDE SEQUENCE</scope>
    <source>
        <strain evidence="8">7R015</strain>
    </source>
</reference>
<feature type="domain" description="Enoyl reductase (ER)" evidence="7">
    <location>
        <begin position="7"/>
        <end position="332"/>
    </location>
</feature>
<dbReference type="InterPro" id="IPR013154">
    <property type="entry name" value="ADH-like_N"/>
</dbReference>
<evidence type="ECO:0000259" key="7">
    <source>
        <dbReference type="SMART" id="SM00829"/>
    </source>
</evidence>
<protein>
    <submittedName>
        <fullName evidence="8">Zinc-binding dehydrogenase</fullName>
    </submittedName>
</protein>
<evidence type="ECO:0000256" key="1">
    <source>
        <dbReference type="ARBA" id="ARBA00001947"/>
    </source>
</evidence>
<dbReference type="RefSeq" id="WP_242765570.1">
    <property type="nucleotide sequence ID" value="NZ_JALDAY010000004.1"/>
</dbReference>
<comment type="similarity">
    <text evidence="2 6">Belongs to the zinc-containing alcohol dehydrogenase family.</text>
</comment>
<keyword evidence="5" id="KW-0560">Oxidoreductase</keyword>
<dbReference type="SUPFAM" id="SSF50129">
    <property type="entry name" value="GroES-like"/>
    <property type="match status" value="1"/>
</dbReference>
<dbReference type="PROSITE" id="PS00059">
    <property type="entry name" value="ADH_ZINC"/>
    <property type="match status" value="1"/>
</dbReference>
<accession>A0ABS9Y5B7</accession>
<dbReference type="Pfam" id="PF08240">
    <property type="entry name" value="ADH_N"/>
    <property type="match status" value="1"/>
</dbReference>
<dbReference type="PANTHER" id="PTHR43350">
    <property type="entry name" value="NAD-DEPENDENT ALCOHOL DEHYDROGENASE"/>
    <property type="match status" value="1"/>
</dbReference>